<proteinExistence type="predicted"/>
<sequence length="150" mass="16352">MRLSAKADYACRAMAELASAKPPCKAERLATAQDIPLKFLENILLELKHAGLVESQRGGDGGYWLARDASDIALADIIRAVEGPLAYVRGHRPEALEYRGVAEPLRDVWVALRANVRVVLESVTLADIVASRLPDVVQSLTADSNAWHSH</sequence>
<organism evidence="2 3">
    <name type="scientific">Sulfobacillus acidophilus</name>
    <dbReference type="NCBI Taxonomy" id="53633"/>
    <lineage>
        <taxon>Bacteria</taxon>
        <taxon>Bacillati</taxon>
        <taxon>Bacillota</taxon>
        <taxon>Clostridia</taxon>
        <taxon>Eubacteriales</taxon>
        <taxon>Clostridiales Family XVII. Incertae Sedis</taxon>
        <taxon>Sulfobacillus</taxon>
    </lineage>
</organism>
<gene>
    <name evidence="2" type="ORF">C7B45_10595</name>
</gene>
<dbReference type="Proteomes" id="UP000241848">
    <property type="component" value="Unassembled WGS sequence"/>
</dbReference>
<dbReference type="GO" id="GO:0005829">
    <property type="term" value="C:cytosol"/>
    <property type="evidence" value="ECO:0007669"/>
    <property type="project" value="TreeGrafter"/>
</dbReference>
<name>A0A2T2WGW5_9FIRM</name>
<comment type="caution">
    <text evidence="2">The sequence shown here is derived from an EMBL/GenBank/DDBJ whole genome shotgun (WGS) entry which is preliminary data.</text>
</comment>
<reference evidence="2 3" key="1">
    <citation type="journal article" date="2014" name="BMC Genomics">
        <title>Comparison of environmental and isolate Sulfobacillus genomes reveals diverse carbon, sulfur, nitrogen, and hydrogen metabolisms.</title>
        <authorList>
            <person name="Justice N.B."/>
            <person name="Norman A."/>
            <person name="Brown C.T."/>
            <person name="Singh A."/>
            <person name="Thomas B.C."/>
            <person name="Banfield J.F."/>
        </authorList>
    </citation>
    <scope>NUCLEOTIDE SEQUENCE [LARGE SCALE GENOMIC DNA]</scope>
    <source>
        <strain evidence="2">AMDSBA3</strain>
    </source>
</reference>
<dbReference type="InterPro" id="IPR030489">
    <property type="entry name" value="TR_Rrf2-type_CS"/>
</dbReference>
<dbReference type="AlphaFoldDB" id="A0A2T2WGW5"/>
<dbReference type="NCBIfam" id="TIGR00738">
    <property type="entry name" value="rrf2_super"/>
    <property type="match status" value="1"/>
</dbReference>
<evidence type="ECO:0000256" key="1">
    <source>
        <dbReference type="ARBA" id="ARBA00023125"/>
    </source>
</evidence>
<dbReference type="PROSITE" id="PS01332">
    <property type="entry name" value="HTH_RRF2_1"/>
    <property type="match status" value="1"/>
</dbReference>
<dbReference type="InterPro" id="IPR000944">
    <property type="entry name" value="Tscrpt_reg_Rrf2"/>
</dbReference>
<dbReference type="InterPro" id="IPR036390">
    <property type="entry name" value="WH_DNA-bd_sf"/>
</dbReference>
<protein>
    <submittedName>
        <fullName evidence="2">Transcriptional regulator</fullName>
    </submittedName>
</protein>
<accession>A0A2T2WGW5</accession>
<dbReference type="PROSITE" id="PS51197">
    <property type="entry name" value="HTH_RRF2_2"/>
    <property type="match status" value="1"/>
</dbReference>
<dbReference type="PANTHER" id="PTHR33221">
    <property type="entry name" value="WINGED HELIX-TURN-HELIX TRANSCRIPTIONAL REGULATOR, RRF2 FAMILY"/>
    <property type="match status" value="1"/>
</dbReference>
<dbReference type="PANTHER" id="PTHR33221:SF5">
    <property type="entry name" value="HTH-TYPE TRANSCRIPTIONAL REGULATOR ISCR"/>
    <property type="match status" value="1"/>
</dbReference>
<keyword evidence="1" id="KW-0238">DNA-binding</keyword>
<dbReference type="GO" id="GO:0003677">
    <property type="term" value="F:DNA binding"/>
    <property type="evidence" value="ECO:0007669"/>
    <property type="project" value="UniProtKB-KW"/>
</dbReference>
<dbReference type="EMBL" id="PXYV01000033">
    <property type="protein sequence ID" value="PSR21469.1"/>
    <property type="molecule type" value="Genomic_DNA"/>
</dbReference>
<dbReference type="GO" id="GO:0003700">
    <property type="term" value="F:DNA-binding transcription factor activity"/>
    <property type="evidence" value="ECO:0007669"/>
    <property type="project" value="TreeGrafter"/>
</dbReference>
<dbReference type="Gene3D" id="1.10.10.10">
    <property type="entry name" value="Winged helix-like DNA-binding domain superfamily/Winged helix DNA-binding domain"/>
    <property type="match status" value="1"/>
</dbReference>
<evidence type="ECO:0000313" key="2">
    <source>
        <dbReference type="EMBL" id="PSR21469.1"/>
    </source>
</evidence>
<dbReference type="SUPFAM" id="SSF46785">
    <property type="entry name" value="Winged helix' DNA-binding domain"/>
    <property type="match status" value="1"/>
</dbReference>
<dbReference type="Pfam" id="PF02082">
    <property type="entry name" value="Rrf2"/>
    <property type="match status" value="1"/>
</dbReference>
<dbReference type="InterPro" id="IPR036388">
    <property type="entry name" value="WH-like_DNA-bd_sf"/>
</dbReference>
<evidence type="ECO:0000313" key="3">
    <source>
        <dbReference type="Proteomes" id="UP000241848"/>
    </source>
</evidence>